<evidence type="ECO:0000256" key="5">
    <source>
        <dbReference type="ARBA" id="ARBA00023136"/>
    </source>
</evidence>
<dbReference type="InterPro" id="IPR050638">
    <property type="entry name" value="AA-Vitamin_Transporters"/>
</dbReference>
<comment type="caution">
    <text evidence="8">The sequence shown here is derived from an EMBL/GenBank/DDBJ whole genome shotgun (WGS) entry which is preliminary data.</text>
</comment>
<evidence type="ECO:0000256" key="4">
    <source>
        <dbReference type="ARBA" id="ARBA00022989"/>
    </source>
</evidence>
<feature type="transmembrane region" description="Helical" evidence="6">
    <location>
        <begin position="136"/>
        <end position="154"/>
    </location>
</feature>
<dbReference type="RefSeq" id="WP_113888281.1">
    <property type="nucleotide sequence ID" value="NZ_QNRK01000005.1"/>
</dbReference>
<dbReference type="AlphaFoldDB" id="A0A366FRY2"/>
<evidence type="ECO:0000313" key="8">
    <source>
        <dbReference type="EMBL" id="RBP16489.1"/>
    </source>
</evidence>
<keyword evidence="5 6" id="KW-0472">Membrane</keyword>
<comment type="subcellular location">
    <subcellularLocation>
        <location evidence="1">Membrane</location>
        <topology evidence="1">Multi-pass membrane protein</topology>
    </subcellularLocation>
</comment>
<proteinExistence type="inferred from homology"/>
<feature type="domain" description="EamA" evidence="7">
    <location>
        <begin position="167"/>
        <end position="300"/>
    </location>
</feature>
<dbReference type="EMBL" id="QNRK01000005">
    <property type="protein sequence ID" value="RBP16489.1"/>
    <property type="molecule type" value="Genomic_DNA"/>
</dbReference>
<feature type="transmembrane region" description="Helical" evidence="6">
    <location>
        <begin position="160"/>
        <end position="182"/>
    </location>
</feature>
<evidence type="ECO:0000256" key="3">
    <source>
        <dbReference type="ARBA" id="ARBA00022692"/>
    </source>
</evidence>
<feature type="transmembrane region" description="Helical" evidence="6">
    <location>
        <begin position="194"/>
        <end position="215"/>
    </location>
</feature>
<feature type="transmembrane region" description="Helical" evidence="6">
    <location>
        <begin position="81"/>
        <end position="102"/>
    </location>
</feature>
<feature type="transmembrane region" description="Helical" evidence="6">
    <location>
        <begin position="260"/>
        <end position="279"/>
    </location>
</feature>
<organism evidence="8 9">
    <name type="scientific">Roseiarcus fermentans</name>
    <dbReference type="NCBI Taxonomy" id="1473586"/>
    <lineage>
        <taxon>Bacteria</taxon>
        <taxon>Pseudomonadati</taxon>
        <taxon>Pseudomonadota</taxon>
        <taxon>Alphaproteobacteria</taxon>
        <taxon>Hyphomicrobiales</taxon>
        <taxon>Roseiarcaceae</taxon>
        <taxon>Roseiarcus</taxon>
    </lineage>
</organism>
<dbReference type="PANTHER" id="PTHR32322:SF2">
    <property type="entry name" value="EAMA DOMAIN-CONTAINING PROTEIN"/>
    <property type="match status" value="1"/>
</dbReference>
<name>A0A366FRY2_9HYPH</name>
<dbReference type="InterPro" id="IPR037185">
    <property type="entry name" value="EmrE-like"/>
</dbReference>
<feature type="transmembrane region" description="Helical" evidence="6">
    <location>
        <begin position="227"/>
        <end position="248"/>
    </location>
</feature>
<sequence>MTDATAPRAGFFRSAWANPILLLVLTTLIWAGHSIVGRLAVGQIGPMTLTCLRWLMALAPILVAARPSLRRDWPALKTNWLYILAMGALGYTGFNALFYLAAHRTSALNLSILQGGIPAFVLLGARAFLGVRFTALQALGAAVTMAGVAAIAAQGDAARLLKLAFNSGDAMMLVAVFLYAGYTVGLRERPPVSALSLLAGMAVAAFLTSVPLMVWEIASGGFIWPTAAGLMTLVYVALGPAFASQLFFMRGVELIGPGRAGVFVNLVPVFGAIMAVAILGEPFAAYQVVALILVVGGIAVAQKGAGKISPSRR</sequence>
<reference evidence="8 9" key="1">
    <citation type="submission" date="2018-06" db="EMBL/GenBank/DDBJ databases">
        <title>Genomic Encyclopedia of Type Strains, Phase IV (KMG-IV): sequencing the most valuable type-strain genomes for metagenomic binning, comparative biology and taxonomic classification.</title>
        <authorList>
            <person name="Goeker M."/>
        </authorList>
    </citation>
    <scope>NUCLEOTIDE SEQUENCE [LARGE SCALE GENOMIC DNA]</scope>
    <source>
        <strain evidence="8 9">DSM 24875</strain>
    </source>
</reference>
<keyword evidence="3 6" id="KW-0812">Transmembrane</keyword>
<accession>A0A366FRY2</accession>
<feature type="transmembrane region" description="Helical" evidence="6">
    <location>
        <begin position="285"/>
        <end position="305"/>
    </location>
</feature>
<evidence type="ECO:0000259" key="7">
    <source>
        <dbReference type="Pfam" id="PF00892"/>
    </source>
</evidence>
<feature type="transmembrane region" description="Helical" evidence="6">
    <location>
        <begin position="20"/>
        <end position="41"/>
    </location>
</feature>
<dbReference type="OrthoDB" id="9806889at2"/>
<feature type="domain" description="EamA" evidence="7">
    <location>
        <begin position="20"/>
        <end position="151"/>
    </location>
</feature>
<evidence type="ECO:0000313" key="9">
    <source>
        <dbReference type="Proteomes" id="UP000253529"/>
    </source>
</evidence>
<evidence type="ECO:0000256" key="2">
    <source>
        <dbReference type="ARBA" id="ARBA00007362"/>
    </source>
</evidence>
<dbReference type="GO" id="GO:0016020">
    <property type="term" value="C:membrane"/>
    <property type="evidence" value="ECO:0007669"/>
    <property type="project" value="UniProtKB-SubCell"/>
</dbReference>
<keyword evidence="4 6" id="KW-1133">Transmembrane helix</keyword>
<dbReference type="Proteomes" id="UP000253529">
    <property type="component" value="Unassembled WGS sequence"/>
</dbReference>
<dbReference type="Pfam" id="PF00892">
    <property type="entry name" value="EamA"/>
    <property type="match status" value="2"/>
</dbReference>
<dbReference type="InterPro" id="IPR000620">
    <property type="entry name" value="EamA_dom"/>
</dbReference>
<keyword evidence="9" id="KW-1185">Reference proteome</keyword>
<dbReference type="SUPFAM" id="SSF103481">
    <property type="entry name" value="Multidrug resistance efflux transporter EmrE"/>
    <property type="match status" value="2"/>
</dbReference>
<dbReference type="PANTHER" id="PTHR32322">
    <property type="entry name" value="INNER MEMBRANE TRANSPORTER"/>
    <property type="match status" value="1"/>
</dbReference>
<comment type="similarity">
    <text evidence="2">Belongs to the EamA transporter family.</text>
</comment>
<feature type="transmembrane region" description="Helical" evidence="6">
    <location>
        <begin position="108"/>
        <end position="129"/>
    </location>
</feature>
<evidence type="ECO:0000256" key="1">
    <source>
        <dbReference type="ARBA" id="ARBA00004141"/>
    </source>
</evidence>
<protein>
    <submittedName>
        <fullName evidence="8">EamA domain-containing membrane protein RarD</fullName>
    </submittedName>
</protein>
<gene>
    <name evidence="8" type="ORF">DFR50_105132</name>
</gene>
<evidence type="ECO:0000256" key="6">
    <source>
        <dbReference type="SAM" id="Phobius"/>
    </source>
</evidence>